<dbReference type="Proteomes" id="UP001207468">
    <property type="component" value="Unassembled WGS sequence"/>
</dbReference>
<comment type="caution">
    <text evidence="1">The sequence shown here is derived from an EMBL/GenBank/DDBJ whole genome shotgun (WGS) entry which is preliminary data.</text>
</comment>
<sequence>MYSNLGYKIEVRYVVRPQDLPGSDEKYEWVLPKGWNKNYGGDGDLLEIPLDVYNSRCVFARLGSRHFSRFFTDALCQWEVFGGQVCALEMERRFGCGRAGLSGVCATHARSSHWKRRAPEDPEGGVPHSRSVPGHTRSTISLPRVQSRCCATLCCMSVRGMQKVAALNAEFRALPWDIVVVVVVVVVPSSRMDDSWDEYNLSEFSAADIVHIDTTTRELNHHRHGTRTVVDVSSSGAAERRVGTSGPGGPLIAVVLEPAADESVLVKVAEDGGVGGDSTVVVAEAQNMVDVRGAIRLKQPPPPINFGRAWSVREAQTAWNPERL</sequence>
<keyword evidence="2" id="KW-1185">Reference proteome</keyword>
<proteinExistence type="predicted"/>
<organism evidence="1 2">
    <name type="scientific">Russula earlei</name>
    <dbReference type="NCBI Taxonomy" id="71964"/>
    <lineage>
        <taxon>Eukaryota</taxon>
        <taxon>Fungi</taxon>
        <taxon>Dikarya</taxon>
        <taxon>Basidiomycota</taxon>
        <taxon>Agaricomycotina</taxon>
        <taxon>Agaricomycetes</taxon>
        <taxon>Russulales</taxon>
        <taxon>Russulaceae</taxon>
        <taxon>Russula</taxon>
    </lineage>
</organism>
<gene>
    <name evidence="1" type="ORF">F5148DRAFT_1148229</name>
</gene>
<reference evidence="1" key="1">
    <citation type="submission" date="2021-03" db="EMBL/GenBank/DDBJ databases">
        <title>Evolutionary priming and transition to the ectomycorrhizal habit in an iconic lineage of mushroom-forming fungi: is preadaptation a requirement?</title>
        <authorList>
            <consortium name="DOE Joint Genome Institute"/>
            <person name="Looney B.P."/>
            <person name="Miyauchi S."/>
            <person name="Morin E."/>
            <person name="Drula E."/>
            <person name="Courty P.E."/>
            <person name="Chicoki N."/>
            <person name="Fauchery L."/>
            <person name="Kohler A."/>
            <person name="Kuo A."/>
            <person name="LaButti K."/>
            <person name="Pangilinan J."/>
            <person name="Lipzen A."/>
            <person name="Riley R."/>
            <person name="Andreopoulos W."/>
            <person name="He G."/>
            <person name="Johnson J."/>
            <person name="Barry K.W."/>
            <person name="Grigoriev I.V."/>
            <person name="Nagy L."/>
            <person name="Hibbett D."/>
            <person name="Henrissat B."/>
            <person name="Matheny P.B."/>
            <person name="Labbe J."/>
            <person name="Martin A.F."/>
        </authorList>
    </citation>
    <scope>NUCLEOTIDE SEQUENCE</scope>
    <source>
        <strain evidence="1">BPL698</strain>
    </source>
</reference>
<evidence type="ECO:0000313" key="1">
    <source>
        <dbReference type="EMBL" id="KAI9509509.1"/>
    </source>
</evidence>
<protein>
    <submittedName>
        <fullName evidence="1">Uncharacterized protein</fullName>
    </submittedName>
</protein>
<accession>A0ACC0UCR7</accession>
<name>A0ACC0UCR7_9AGAM</name>
<dbReference type="EMBL" id="JAGFNK010000062">
    <property type="protein sequence ID" value="KAI9509509.1"/>
    <property type="molecule type" value="Genomic_DNA"/>
</dbReference>
<evidence type="ECO:0000313" key="2">
    <source>
        <dbReference type="Proteomes" id="UP001207468"/>
    </source>
</evidence>